<dbReference type="RefSeq" id="WP_102205445.1">
    <property type="nucleotide sequence ID" value="NZ_CAWNVR010000494.1"/>
</dbReference>
<dbReference type="Gene3D" id="3.30.420.180">
    <property type="entry name" value="CobE/GbiG C-terminal domain"/>
    <property type="match status" value="1"/>
</dbReference>
<evidence type="ECO:0000259" key="1">
    <source>
        <dbReference type="Pfam" id="PF01890"/>
    </source>
</evidence>
<feature type="domain" description="CobE/GbiG C-terminal" evidence="1">
    <location>
        <begin position="13"/>
        <end position="138"/>
    </location>
</feature>
<dbReference type="InterPro" id="IPR002750">
    <property type="entry name" value="CobE/GbiG_C"/>
</dbReference>
<dbReference type="GO" id="GO:0009236">
    <property type="term" value="P:cobalamin biosynthetic process"/>
    <property type="evidence" value="ECO:0007669"/>
    <property type="project" value="InterPro"/>
</dbReference>
<dbReference type="InterPro" id="IPR036518">
    <property type="entry name" value="CobE/GbiG_C_sf"/>
</dbReference>
<comment type="caution">
    <text evidence="2">The sequence shown here is derived from an EMBL/GenBank/DDBJ whole genome shotgun (WGS) entry which is preliminary data.</text>
</comment>
<accession>A0A2N6K0R5</accession>
<organism evidence="2 3">
    <name type="scientific">Fischerella muscicola CCMEE 5323</name>
    <dbReference type="NCBI Taxonomy" id="2019572"/>
    <lineage>
        <taxon>Bacteria</taxon>
        <taxon>Bacillati</taxon>
        <taxon>Cyanobacteriota</taxon>
        <taxon>Cyanophyceae</taxon>
        <taxon>Nostocales</taxon>
        <taxon>Hapalosiphonaceae</taxon>
        <taxon>Fischerella</taxon>
    </lineage>
</organism>
<dbReference type="AlphaFoldDB" id="A0A2N6K0R5"/>
<sequence>MVLTEFSLESKNLWVGVGCQKGTSLELIEAAIAHVFGEYQLIESAIAGLATIDTKVDEVGLVELCRERKWLLKTFSAEILRTVYVPNPSQLIHKHIATPSVAEAAALCAAECKRLLVPKQIFRPVIKDQKGTVTVAIAQAKDRKV</sequence>
<protein>
    <submittedName>
        <fullName evidence="2">Cobalamin biosynthesis protein CbiG</fullName>
    </submittedName>
</protein>
<proteinExistence type="predicted"/>
<dbReference type="PANTHER" id="PTHR37477:SF1">
    <property type="entry name" value="COBALT-PRECORRIN-5A HYDROLASE"/>
    <property type="match status" value="1"/>
</dbReference>
<keyword evidence="3" id="KW-1185">Reference proteome</keyword>
<dbReference type="InterPro" id="IPR052553">
    <property type="entry name" value="CbiG_hydrolase"/>
</dbReference>
<reference evidence="2 3" key="1">
    <citation type="submission" date="2017-08" db="EMBL/GenBank/DDBJ databases">
        <title>Genomes of Fischerella (Mastigocladus) sp. strains.</title>
        <authorList>
            <person name="Miller S.R."/>
        </authorList>
    </citation>
    <scope>NUCLEOTIDE SEQUENCE [LARGE SCALE GENOMIC DNA]</scope>
    <source>
        <strain evidence="2 3">CCMEE 5323</strain>
    </source>
</reference>
<evidence type="ECO:0000313" key="3">
    <source>
        <dbReference type="Proteomes" id="UP000235036"/>
    </source>
</evidence>
<evidence type="ECO:0000313" key="2">
    <source>
        <dbReference type="EMBL" id="PLZ87722.1"/>
    </source>
</evidence>
<dbReference type="EMBL" id="NRQW01000385">
    <property type="protein sequence ID" value="PLZ87722.1"/>
    <property type="molecule type" value="Genomic_DNA"/>
</dbReference>
<dbReference type="PANTHER" id="PTHR37477">
    <property type="entry name" value="COBALT-PRECORRIN-5A HYDROLASE"/>
    <property type="match status" value="1"/>
</dbReference>
<dbReference type="SUPFAM" id="SSF159664">
    <property type="entry name" value="CobE/GbiG C-terminal domain-like"/>
    <property type="match status" value="1"/>
</dbReference>
<name>A0A2N6K0R5_FISMU</name>
<gene>
    <name evidence="2" type="ORF">CEN44_16825</name>
</gene>
<dbReference type="Proteomes" id="UP000235036">
    <property type="component" value="Unassembled WGS sequence"/>
</dbReference>
<dbReference type="Pfam" id="PF01890">
    <property type="entry name" value="CbiG_C"/>
    <property type="match status" value="1"/>
</dbReference>